<dbReference type="SUPFAM" id="SSF74924">
    <property type="entry name" value="Cap-Gly domain"/>
    <property type="match status" value="2"/>
</dbReference>
<keyword evidence="16" id="KW-0493">Microtubule</keyword>
<feature type="domain" description="USP" evidence="30">
    <location>
        <begin position="405"/>
        <end position="757"/>
    </location>
</feature>
<dbReference type="GO" id="GO:0048471">
    <property type="term" value="C:perinuclear region of cytoplasm"/>
    <property type="evidence" value="ECO:0007669"/>
    <property type="project" value="UniProtKB-SubCell"/>
</dbReference>
<feature type="domain" description="CAP-Gly" evidence="31">
    <location>
        <begin position="307"/>
        <end position="349"/>
    </location>
</feature>
<keyword evidence="33" id="KW-1185">Reference proteome</keyword>
<dbReference type="GO" id="GO:0046872">
    <property type="term" value="F:metal ion binding"/>
    <property type="evidence" value="ECO:0007669"/>
    <property type="project" value="UniProtKB-KW"/>
</dbReference>
<dbReference type="InterPro" id="IPR036859">
    <property type="entry name" value="CAP-Gly_dom_sf"/>
</dbReference>
<evidence type="ECO:0000256" key="3">
    <source>
        <dbReference type="ARBA" id="ARBA00004186"/>
    </source>
</evidence>
<accession>W5MPX6</accession>
<dbReference type="InParanoid" id="W5MPX6"/>
<dbReference type="SUPFAM" id="SSF54001">
    <property type="entry name" value="Cysteine proteinases"/>
    <property type="match status" value="1"/>
</dbReference>
<evidence type="ECO:0000256" key="2">
    <source>
        <dbReference type="ARBA" id="ARBA00004120"/>
    </source>
</evidence>
<dbReference type="Bgee" id="ENSLOCG00000008578">
    <property type="expression patterns" value="Expressed in liver and 13 other cell types or tissues"/>
</dbReference>
<keyword evidence="10" id="KW-1003">Cell membrane</keyword>
<dbReference type="GO" id="GO:0005813">
    <property type="term" value="C:centrosome"/>
    <property type="evidence" value="ECO:0007669"/>
    <property type="project" value="UniProtKB-SubCell"/>
</dbReference>
<evidence type="ECO:0000256" key="1">
    <source>
        <dbReference type="ARBA" id="ARBA00000707"/>
    </source>
</evidence>
<dbReference type="Pfam" id="PF00443">
    <property type="entry name" value="UCH"/>
    <property type="match status" value="1"/>
</dbReference>
<dbReference type="OMA" id="KYYFHCA"/>
<organism evidence="32 33">
    <name type="scientific">Lepisosteus oculatus</name>
    <name type="common">Spotted gar</name>
    <dbReference type="NCBI Taxonomy" id="7918"/>
    <lineage>
        <taxon>Eukaryota</taxon>
        <taxon>Metazoa</taxon>
        <taxon>Chordata</taxon>
        <taxon>Craniata</taxon>
        <taxon>Vertebrata</taxon>
        <taxon>Euteleostomi</taxon>
        <taxon>Actinopterygii</taxon>
        <taxon>Neopterygii</taxon>
        <taxon>Holostei</taxon>
        <taxon>Semionotiformes</taxon>
        <taxon>Lepisosteidae</taxon>
        <taxon>Lepisosteus</taxon>
    </lineage>
</organism>
<dbReference type="FunCoup" id="W5MPX6">
    <property type="interactions" value="54"/>
</dbReference>
<reference evidence="32" key="2">
    <citation type="submission" date="2025-08" db="UniProtKB">
        <authorList>
            <consortium name="Ensembl"/>
        </authorList>
    </citation>
    <scope>IDENTIFICATION</scope>
</reference>
<dbReference type="Ensembl" id="ENSLOCT00000010449.1">
    <property type="protein sequence ID" value="ENSLOCP00000010435.1"/>
    <property type="gene ID" value="ENSLOCG00000008578.1"/>
</dbReference>
<reference evidence="33" key="1">
    <citation type="submission" date="2011-12" db="EMBL/GenBank/DDBJ databases">
        <title>The Draft Genome of Lepisosteus oculatus.</title>
        <authorList>
            <consortium name="The Broad Institute Genome Assembly &amp; Analysis Group"/>
            <consortium name="Computational R&amp;D Group"/>
            <consortium name="and Sequencing Platform"/>
            <person name="Di Palma F."/>
            <person name="Alfoldi J."/>
            <person name="Johnson J."/>
            <person name="Berlin A."/>
            <person name="Gnerre S."/>
            <person name="Jaffe D."/>
            <person name="MacCallum I."/>
            <person name="Young S."/>
            <person name="Walker B.J."/>
            <person name="Lander E.S."/>
            <person name="Lindblad-Toh K."/>
        </authorList>
    </citation>
    <scope>NUCLEOTIDE SEQUENCE [LARGE SCALE GENOMIC DNA]</scope>
</reference>
<evidence type="ECO:0000256" key="21">
    <source>
        <dbReference type="ARBA" id="ARBA00022833"/>
    </source>
</evidence>
<dbReference type="Proteomes" id="UP000018468">
    <property type="component" value="Linkage group LG9"/>
</dbReference>
<dbReference type="GO" id="GO:0006508">
    <property type="term" value="P:proteolysis"/>
    <property type="evidence" value="ECO:0007669"/>
    <property type="project" value="UniProtKB-KW"/>
</dbReference>
<evidence type="ECO:0000256" key="7">
    <source>
        <dbReference type="ARBA" id="ARBA00009085"/>
    </source>
</evidence>
<comment type="catalytic activity">
    <reaction evidence="1">
        <text>Thiol-dependent hydrolysis of ester, thioester, amide, peptide and isopeptide bonds formed by the C-terminal Gly of ubiquitin (a 76-residue protein attached to proteins as an intracellular targeting signal).</text>
        <dbReference type="EC" id="3.4.19.12"/>
    </reaction>
</comment>
<keyword evidence="12" id="KW-0597">Phosphoprotein</keyword>
<dbReference type="GeneTree" id="ENSGT00940000164912"/>
<dbReference type="GO" id="GO:0005874">
    <property type="term" value="C:microtubule"/>
    <property type="evidence" value="ECO:0007669"/>
    <property type="project" value="UniProtKB-KW"/>
</dbReference>
<evidence type="ECO:0000256" key="25">
    <source>
        <dbReference type="ARBA" id="ARBA00023273"/>
    </source>
</evidence>
<dbReference type="PANTHER" id="PTHR11830">
    <property type="entry name" value="40S RIBOSOMAL PROTEIN S3A"/>
    <property type="match status" value="1"/>
</dbReference>
<evidence type="ECO:0000256" key="6">
    <source>
        <dbReference type="ARBA" id="ARBA00004556"/>
    </source>
</evidence>
<keyword evidence="13" id="KW-0399">Innate immunity</keyword>
<feature type="domain" description="CAP-Gly" evidence="31">
    <location>
        <begin position="130"/>
        <end position="175"/>
    </location>
</feature>
<reference evidence="32" key="3">
    <citation type="submission" date="2025-09" db="UniProtKB">
        <authorList>
            <consortium name="Ensembl"/>
        </authorList>
    </citation>
    <scope>IDENTIFICATION</scope>
</reference>
<evidence type="ECO:0000256" key="19">
    <source>
        <dbReference type="ARBA" id="ARBA00022801"/>
    </source>
</evidence>
<evidence type="ECO:0000259" key="31">
    <source>
        <dbReference type="PROSITE" id="PS50245"/>
    </source>
</evidence>
<keyword evidence="14" id="KW-0645">Protease</keyword>
<keyword evidence="21" id="KW-0862">Zinc</keyword>
<evidence type="ECO:0000256" key="22">
    <source>
        <dbReference type="ARBA" id="ARBA00022843"/>
    </source>
</evidence>
<keyword evidence="18" id="KW-0833">Ubl conjugation pathway</keyword>
<dbReference type="GO" id="GO:0045087">
    <property type="term" value="P:innate immune response"/>
    <property type="evidence" value="ECO:0007669"/>
    <property type="project" value="UniProtKB-KW"/>
</dbReference>
<evidence type="ECO:0000256" key="28">
    <source>
        <dbReference type="ARBA" id="ARBA00032487"/>
    </source>
</evidence>
<dbReference type="PROSITE" id="PS50235">
    <property type="entry name" value="USP_3"/>
    <property type="match status" value="1"/>
</dbReference>
<evidence type="ECO:0000256" key="5">
    <source>
        <dbReference type="ARBA" id="ARBA00004413"/>
    </source>
</evidence>
<keyword evidence="20" id="KW-0788">Thiol protease</keyword>
<keyword evidence="17" id="KW-0479">Metal-binding</keyword>
<evidence type="ECO:0000256" key="23">
    <source>
        <dbReference type="ARBA" id="ARBA00022859"/>
    </source>
</evidence>
<evidence type="ECO:0000313" key="33">
    <source>
        <dbReference type="Proteomes" id="UP000018468"/>
    </source>
</evidence>
<dbReference type="HOGENOM" id="CLU_003910_0_0_1"/>
<evidence type="ECO:0000256" key="12">
    <source>
        <dbReference type="ARBA" id="ARBA00022553"/>
    </source>
</evidence>
<evidence type="ECO:0000256" key="14">
    <source>
        <dbReference type="ARBA" id="ARBA00022670"/>
    </source>
</evidence>
<comment type="subcellular location">
    <subcellularLocation>
        <location evidence="5">Cell membrane</location>
        <topology evidence="5">Peripheral membrane protein</topology>
        <orientation evidence="5">Cytoplasmic side</orientation>
    </subcellularLocation>
    <subcellularLocation>
        <location evidence="2">Cytoplasm</location>
        <location evidence="2">Cytoskeleton</location>
        <location evidence="2">Cilium basal body</location>
    </subcellularLocation>
    <subcellularLocation>
        <location evidence="4">Cytoplasm</location>
        <location evidence="4">Cytoskeleton</location>
        <location evidence="4">Microtubule organizing center</location>
        <location evidence="4">Centrosome</location>
    </subcellularLocation>
    <subcellularLocation>
        <location evidence="3">Cytoplasm</location>
        <location evidence="3">Cytoskeleton</location>
        <location evidence="3">Spindle</location>
    </subcellularLocation>
    <subcellularLocation>
        <location evidence="6">Cytoplasm</location>
        <location evidence="6">Perinuclear region</location>
    </subcellularLocation>
</comment>
<dbReference type="PROSITE" id="PS50245">
    <property type="entry name" value="CAP_GLY_2"/>
    <property type="match status" value="2"/>
</dbReference>
<keyword evidence="19" id="KW-0378">Hydrolase</keyword>
<evidence type="ECO:0000256" key="4">
    <source>
        <dbReference type="ARBA" id="ARBA00004300"/>
    </source>
</evidence>
<dbReference type="FunFam" id="2.30.30.190:FF:000021">
    <property type="entry name" value="Cylindromatosis (turban tumor syndrome), like"/>
    <property type="match status" value="1"/>
</dbReference>
<dbReference type="InterPro" id="IPR028889">
    <property type="entry name" value="USP"/>
</dbReference>
<proteinExistence type="inferred from homology"/>
<dbReference type="Pfam" id="PF01302">
    <property type="entry name" value="CAP_GLY"/>
    <property type="match status" value="2"/>
</dbReference>
<dbReference type="GO" id="GO:0016055">
    <property type="term" value="P:Wnt signaling pathway"/>
    <property type="evidence" value="ECO:0007669"/>
    <property type="project" value="UniProtKB-KW"/>
</dbReference>
<dbReference type="InterPro" id="IPR001394">
    <property type="entry name" value="Peptidase_C19_UCH"/>
</dbReference>
<evidence type="ECO:0000256" key="9">
    <source>
        <dbReference type="ARBA" id="ARBA00018699"/>
    </source>
</evidence>
<keyword evidence="23" id="KW-0391">Immunity</keyword>
<evidence type="ECO:0000256" key="18">
    <source>
        <dbReference type="ARBA" id="ARBA00022786"/>
    </source>
</evidence>
<sequence length="763" mass="85678">SKGKYLYFICVEKTHNSFIPGSICYIEERRYLEKFENDSNPEHLPVMAMGSMVSYHVKVMALRHLSETEAGLLQAIVEDAQRLRYFLHRDELDSALALKIDAPVSVEIRSEWCQGILRYIGSITSIPALYTSHMLPGIFFGIELQGNDKGKGEYDGTYMSRTFFCCEKNCGIFAPFNRVRPGRLRTSWPQPLTSRKPPAASAEPLNPGDRVQVFLADDSFRQGVVIALKKEEAGMCAIISMKKGEEEGEKQERLTVPLECAMKQELLSPPVWSLDGDEKHFSLSLNSVVEVSLSEGRTVYGTVRWIGRLPDSEGIRVGLELEEDKGVSDGTFKGRRLFQCPPKRGLFVRQSSCRPDSRFQPPGKRDGKASGWHTVQGSVNSHAVPSTVAPLWGDQAVQVLAGQMKGIQGHCNSCYMDATLFSLFSCSSVLDSLLFKSAQPSDALIQATLLREIVNPLRTEGYVEASSVMKLRKQLMEGGHCASFTTDEKDPEEFLNLVMHHILALDPLLKLKTGEQKVQDGYCYQIFIDQNNSLALPTVQQLLEHSFHSALLRLAEVPSCLILQMPRFGKKFKLFDKIIPSLELDITDLLSDSPQECVLCGELATMECAECFRDATFSNTGFKQFCYTCSKQVHSLPRRQKHVPSPLLLPEGYPTGKYLRPPREQLELFAVLCIETSHYVSFVKYGPSSQDWIFFDSMADRYGDEDGYNIPAVQLCPEVGQYLEMPLGELAAVCPRDMEGVAKRLFCDAYMYLYQSPSMALYR</sequence>
<dbReference type="InterPro" id="IPR018200">
    <property type="entry name" value="USP_CS"/>
</dbReference>
<dbReference type="SMART" id="SM01052">
    <property type="entry name" value="CAP_GLY"/>
    <property type="match status" value="2"/>
</dbReference>
<dbReference type="CDD" id="cd02670">
    <property type="entry name" value="Peptidase_C19N"/>
    <property type="match status" value="1"/>
</dbReference>
<dbReference type="eggNOG" id="KOG3556">
    <property type="taxonomic scope" value="Eukaryota"/>
</dbReference>
<evidence type="ECO:0000256" key="20">
    <source>
        <dbReference type="ARBA" id="ARBA00022807"/>
    </source>
</evidence>
<evidence type="ECO:0000256" key="17">
    <source>
        <dbReference type="ARBA" id="ARBA00022723"/>
    </source>
</evidence>
<keyword evidence="11" id="KW-0963">Cytoplasm</keyword>
<dbReference type="EMBL" id="AHAT01010060">
    <property type="status" value="NOT_ANNOTATED_CDS"/>
    <property type="molecule type" value="Genomic_DNA"/>
</dbReference>
<evidence type="ECO:0000256" key="11">
    <source>
        <dbReference type="ARBA" id="ARBA00022490"/>
    </source>
</evidence>
<evidence type="ECO:0000256" key="29">
    <source>
        <dbReference type="ARBA" id="ARBA00046580"/>
    </source>
</evidence>
<dbReference type="EC" id="3.4.19.12" evidence="8"/>
<evidence type="ECO:0000313" key="32">
    <source>
        <dbReference type="Ensembl" id="ENSLOCP00000010435.1"/>
    </source>
</evidence>
<evidence type="ECO:0000256" key="15">
    <source>
        <dbReference type="ARBA" id="ARBA00022687"/>
    </source>
</evidence>
<dbReference type="GO" id="GO:0004843">
    <property type="term" value="F:cysteine-type deubiquitinase activity"/>
    <property type="evidence" value="ECO:0000318"/>
    <property type="project" value="GO_Central"/>
</dbReference>
<evidence type="ECO:0000256" key="24">
    <source>
        <dbReference type="ARBA" id="ARBA00023136"/>
    </source>
</evidence>
<keyword evidence="22" id="KW-0832">Ubl conjugation</keyword>
<evidence type="ECO:0000256" key="8">
    <source>
        <dbReference type="ARBA" id="ARBA00012759"/>
    </source>
</evidence>
<dbReference type="GO" id="GO:0005819">
    <property type="term" value="C:spindle"/>
    <property type="evidence" value="ECO:0007669"/>
    <property type="project" value="UniProtKB-SubCell"/>
</dbReference>
<evidence type="ECO:0000256" key="26">
    <source>
        <dbReference type="ARBA" id="ARBA00030882"/>
    </source>
</evidence>
<evidence type="ECO:0000256" key="27">
    <source>
        <dbReference type="ARBA" id="ARBA00031094"/>
    </source>
</evidence>
<dbReference type="Gene3D" id="2.30.30.190">
    <property type="entry name" value="CAP Gly-rich-like domain"/>
    <property type="match status" value="2"/>
</dbReference>
<dbReference type="GO" id="GO:0070536">
    <property type="term" value="P:protein K63-linked deubiquitination"/>
    <property type="evidence" value="ECO:0000318"/>
    <property type="project" value="GO_Central"/>
</dbReference>
<dbReference type="FunFam" id="3.90.70.10:FF:000009">
    <property type="entry name" value="Putative ubiquitin carboxyl-terminal hydrolase CYLD"/>
    <property type="match status" value="1"/>
</dbReference>
<protein>
    <recommendedName>
        <fullName evidence="9">Ubiquitin carboxyl-terminal hydrolase CYLD</fullName>
        <ecNumber evidence="8">3.4.19.12</ecNumber>
    </recommendedName>
    <alternativeName>
        <fullName evidence="26">Deubiquitinating enzyme CYLD</fullName>
    </alternativeName>
    <alternativeName>
        <fullName evidence="27">Ubiquitin thioesterase CYLD</fullName>
    </alternativeName>
    <alternativeName>
        <fullName evidence="28">Ubiquitin-specific-processing protease CYLD</fullName>
    </alternativeName>
</protein>
<evidence type="ECO:0000256" key="13">
    <source>
        <dbReference type="ARBA" id="ARBA00022588"/>
    </source>
</evidence>
<name>W5MPX6_LEPOC</name>
<dbReference type="InterPro" id="IPR038765">
    <property type="entry name" value="Papain-like_cys_pep_sf"/>
</dbReference>
<keyword evidence="24" id="KW-0472">Membrane</keyword>
<dbReference type="EMBL" id="AHAT01010059">
    <property type="status" value="NOT_ANNOTATED_CDS"/>
    <property type="molecule type" value="Genomic_DNA"/>
</dbReference>
<keyword evidence="15" id="KW-0879">Wnt signaling pathway</keyword>
<evidence type="ECO:0000259" key="30">
    <source>
        <dbReference type="PROSITE" id="PS50235"/>
    </source>
</evidence>
<keyword evidence="25" id="KW-0966">Cell projection</keyword>
<dbReference type="GO" id="GO:0005886">
    <property type="term" value="C:plasma membrane"/>
    <property type="evidence" value="ECO:0007669"/>
    <property type="project" value="UniProtKB-SubCell"/>
</dbReference>
<comment type="subunit">
    <text evidence="29">Interacts (via CAP-Gly domain) with IKBKG/NEMO (via proline-rich C-terminal region). Interacts with TRAF2 and TRIP. Interacts with PLK1, DVL1, DVL3, MAVS, TBK1, IKKE and RIGI. Interacts (via CAP-Gly domain) with microtubules. Interacts with HDAC6 and BCL3. Interacts with MAP3K7. Identified in a complex with TRAF6 and SQSTM1. Interacts with OPTN and SQSTM1. Interacts with CEP350. Interacts with RNF31; the interaction is indirect and is mediated via SPATA2. Interacts with SPATA2 (via the PUB domain); the interaction is direct and recruits CYLD to the LUBAC complex, thereby regulating TNF-alpha-induced necroptosis.</text>
</comment>
<comment type="similarity">
    <text evidence="7">Belongs to the peptidase C19 family.</text>
</comment>
<dbReference type="EMBL" id="AHAT01010061">
    <property type="status" value="NOT_ANNOTATED_CDS"/>
    <property type="molecule type" value="Genomic_DNA"/>
</dbReference>
<dbReference type="STRING" id="7918.ENSLOCP00000010435"/>
<dbReference type="PROSITE" id="PS00972">
    <property type="entry name" value="USP_1"/>
    <property type="match status" value="1"/>
</dbReference>
<dbReference type="GO" id="GO:0061578">
    <property type="term" value="F:K63-linked deubiquitinase activity"/>
    <property type="evidence" value="ECO:0000318"/>
    <property type="project" value="GO_Central"/>
</dbReference>
<dbReference type="Gene3D" id="3.90.70.10">
    <property type="entry name" value="Cysteine proteinases"/>
    <property type="match status" value="1"/>
</dbReference>
<evidence type="ECO:0000256" key="16">
    <source>
        <dbReference type="ARBA" id="ARBA00022701"/>
    </source>
</evidence>
<dbReference type="InterPro" id="IPR000938">
    <property type="entry name" value="CAP-Gly_domain"/>
</dbReference>
<evidence type="ECO:0000256" key="10">
    <source>
        <dbReference type="ARBA" id="ARBA00022475"/>
    </source>
</evidence>
<dbReference type="GO" id="GO:0005829">
    <property type="term" value="C:cytosol"/>
    <property type="evidence" value="ECO:0000318"/>
    <property type="project" value="GO_Central"/>
</dbReference>
<dbReference type="AlphaFoldDB" id="W5MPX6"/>